<dbReference type="PANTHER" id="PTHR13683">
    <property type="entry name" value="ASPARTYL PROTEASES"/>
    <property type="match status" value="1"/>
</dbReference>
<dbReference type="InterPro" id="IPR001461">
    <property type="entry name" value="Aspartic_peptidase_A1"/>
</dbReference>
<dbReference type="FunFam" id="2.40.70.10:FF:000013">
    <property type="entry name" value="Aspartyl protease AED1"/>
    <property type="match status" value="1"/>
</dbReference>
<comment type="similarity">
    <text evidence="1">Belongs to the peptidase A1 family.</text>
</comment>
<keyword evidence="7" id="KW-1185">Reference proteome</keyword>
<evidence type="ECO:0008006" key="8">
    <source>
        <dbReference type="Google" id="ProtNLM"/>
    </source>
</evidence>
<dbReference type="Pfam" id="PF14541">
    <property type="entry name" value="TAXi_C"/>
    <property type="match status" value="1"/>
</dbReference>
<evidence type="ECO:0000259" key="5">
    <source>
        <dbReference type="PROSITE" id="PS51767"/>
    </source>
</evidence>
<reference evidence="7" key="1">
    <citation type="journal article" date="2016" name="Nat. Biotechnol.">
        <title>Sequencing wild and cultivated cassava and related species reveals extensive interspecific hybridization and genetic diversity.</title>
        <authorList>
            <person name="Bredeson J.V."/>
            <person name="Lyons J.B."/>
            <person name="Prochnik S.E."/>
            <person name="Wu G.A."/>
            <person name="Ha C.M."/>
            <person name="Edsinger-Gonzales E."/>
            <person name="Grimwood J."/>
            <person name="Schmutz J."/>
            <person name="Rabbi I.Y."/>
            <person name="Egesi C."/>
            <person name="Nauluvula P."/>
            <person name="Lebot V."/>
            <person name="Ndunguru J."/>
            <person name="Mkamilo G."/>
            <person name="Bart R.S."/>
            <person name="Setter T.L."/>
            <person name="Gleadow R.M."/>
            <person name="Kulakow P."/>
            <person name="Ferguson M.E."/>
            <person name="Rounsley S."/>
            <person name="Rokhsar D.S."/>
        </authorList>
    </citation>
    <scope>NUCLEOTIDE SEQUENCE [LARGE SCALE GENOMIC DNA]</scope>
    <source>
        <strain evidence="7">cv. AM560-2</strain>
    </source>
</reference>
<evidence type="ECO:0000313" key="6">
    <source>
        <dbReference type="EMBL" id="OAY27534.1"/>
    </source>
</evidence>
<dbReference type="CDD" id="cd05472">
    <property type="entry name" value="cnd41_like"/>
    <property type="match status" value="1"/>
</dbReference>
<dbReference type="Gramene" id="Manes.16G132875.2.v8.1">
    <property type="protein sequence ID" value="Manes.16G132875.2.v8.1.CDS"/>
    <property type="gene ID" value="Manes.16G132875.v8.1"/>
</dbReference>
<dbReference type="Proteomes" id="UP000091857">
    <property type="component" value="Chromosome 16"/>
</dbReference>
<feature type="signal peptide" evidence="3">
    <location>
        <begin position="1"/>
        <end position="33"/>
    </location>
</feature>
<dbReference type="EMBL" id="CM004402">
    <property type="protein sequence ID" value="OAY27534.1"/>
    <property type="molecule type" value="Genomic_DNA"/>
</dbReference>
<dbReference type="AlphaFoldDB" id="A0A2C9UCH7"/>
<dbReference type="InterPro" id="IPR021109">
    <property type="entry name" value="Peptidase_aspartic_dom_sf"/>
</dbReference>
<keyword evidence="3" id="KW-0732">Signal</keyword>
<dbReference type="InterPro" id="IPR032861">
    <property type="entry name" value="TAXi_N"/>
</dbReference>
<evidence type="ECO:0000256" key="3">
    <source>
        <dbReference type="SAM" id="SignalP"/>
    </source>
</evidence>
<feature type="active site" evidence="2">
    <location>
        <position position="350"/>
    </location>
</feature>
<evidence type="ECO:0000256" key="1">
    <source>
        <dbReference type="ARBA" id="ARBA00007447"/>
    </source>
</evidence>
<proteinExistence type="inferred from homology"/>
<dbReference type="Pfam" id="PF14543">
    <property type="entry name" value="TAXi_N"/>
    <property type="match status" value="1"/>
</dbReference>
<dbReference type="OMA" id="PPANAQF"/>
<feature type="active site" evidence="2">
    <location>
        <position position="161"/>
    </location>
</feature>
<dbReference type="InterPro" id="IPR033873">
    <property type="entry name" value="CND41-like"/>
</dbReference>
<dbReference type="PANTHER" id="PTHR13683:SF828">
    <property type="entry name" value="PEPTIDASE A1 DOMAIN-CONTAINING PROTEIN"/>
    <property type="match status" value="1"/>
</dbReference>
<sequence>MATFASIFHSCFMYSSLILYLCLFFSLEKGSFAFEARKIAESQHLQLFHTIQVSDLLQSTSCKNSTKENTAVLKVVHRHGPCSQLNQGNANAPDLEKILAEDQSRVDSIHSKLSITSGGSYVKQTDGTRLPANKGLSLGTGNYFVTVGLGTPRKNLPLIFDTGSDLTWAKCKPGVDAYDPTKSTSYFNISCTSEICPYVTSATGMRPDCVSSTCVYGLQYGDGSFSVGFLAKERLSVGSTDVFDNFYFGCGQRNEGLFGKVGGLIGLGRAKLSIVTQTASKYNKLFSYCLPAYGKTGFLSFGASQSKSAKFIPLSSNANFYGLELIGIIVGGQKLPISITVFSRAGTIIDSGTVITRLQPAAYSALRSAFEKAMSKYPKAKPLSILDTCYDFSKYETVSVPKIVFSFNGADVEIDQAGIFVANGQAQVCLAFAGNSDARDVAIFGNTQQQNFEVVYDVNGGKVGFAPGEC</sequence>
<dbReference type="SUPFAM" id="SSF50630">
    <property type="entry name" value="Acid proteases"/>
    <property type="match status" value="1"/>
</dbReference>
<dbReference type="GO" id="GO:0006979">
    <property type="term" value="P:response to oxidative stress"/>
    <property type="evidence" value="ECO:0007669"/>
    <property type="project" value="InterPro"/>
</dbReference>
<dbReference type="GO" id="GO:0006508">
    <property type="term" value="P:proteolysis"/>
    <property type="evidence" value="ECO:0007669"/>
    <property type="project" value="InterPro"/>
</dbReference>
<dbReference type="Gene3D" id="2.40.70.10">
    <property type="entry name" value="Acid Proteases"/>
    <property type="match status" value="2"/>
</dbReference>
<dbReference type="PRINTS" id="PR00792">
    <property type="entry name" value="PEPSIN"/>
</dbReference>
<dbReference type="GO" id="GO:0020037">
    <property type="term" value="F:heme binding"/>
    <property type="evidence" value="ECO:0007669"/>
    <property type="project" value="InterPro"/>
</dbReference>
<feature type="domain" description="Plant heme peroxidase family profile" evidence="4">
    <location>
        <begin position="8"/>
        <end position="319"/>
    </location>
</feature>
<gene>
    <name evidence="6" type="ORF">MANES_16G132875v8</name>
</gene>
<dbReference type="GO" id="GO:0004601">
    <property type="term" value="F:peroxidase activity"/>
    <property type="evidence" value="ECO:0007669"/>
    <property type="project" value="InterPro"/>
</dbReference>
<evidence type="ECO:0000313" key="7">
    <source>
        <dbReference type="Proteomes" id="UP000091857"/>
    </source>
</evidence>
<evidence type="ECO:0000256" key="2">
    <source>
        <dbReference type="PIRSR" id="PIRSR601461-1"/>
    </source>
</evidence>
<accession>A0A2C9UCH7</accession>
<evidence type="ECO:0000259" key="4">
    <source>
        <dbReference type="PROSITE" id="PS50873"/>
    </source>
</evidence>
<dbReference type="InterPro" id="IPR002016">
    <property type="entry name" value="Haem_peroxidase"/>
</dbReference>
<organism evidence="6 7">
    <name type="scientific">Manihot esculenta</name>
    <name type="common">Cassava</name>
    <name type="synonym">Jatropha manihot</name>
    <dbReference type="NCBI Taxonomy" id="3983"/>
    <lineage>
        <taxon>Eukaryota</taxon>
        <taxon>Viridiplantae</taxon>
        <taxon>Streptophyta</taxon>
        <taxon>Embryophyta</taxon>
        <taxon>Tracheophyta</taxon>
        <taxon>Spermatophyta</taxon>
        <taxon>Magnoliopsida</taxon>
        <taxon>eudicotyledons</taxon>
        <taxon>Gunneridae</taxon>
        <taxon>Pentapetalae</taxon>
        <taxon>rosids</taxon>
        <taxon>fabids</taxon>
        <taxon>Malpighiales</taxon>
        <taxon>Euphorbiaceae</taxon>
        <taxon>Crotonoideae</taxon>
        <taxon>Manihoteae</taxon>
        <taxon>Manihot</taxon>
    </lineage>
</organism>
<protein>
    <recommendedName>
        <fullName evidence="8">Peptidase A1 domain-containing protein</fullName>
    </recommendedName>
</protein>
<feature type="domain" description="Peptidase A1" evidence="5">
    <location>
        <begin position="143"/>
        <end position="466"/>
    </location>
</feature>
<dbReference type="OrthoDB" id="2747330at2759"/>
<dbReference type="PROSITE" id="PS51767">
    <property type="entry name" value="PEPTIDASE_A1"/>
    <property type="match status" value="1"/>
</dbReference>
<dbReference type="GO" id="GO:0004190">
    <property type="term" value="F:aspartic-type endopeptidase activity"/>
    <property type="evidence" value="ECO:0007669"/>
    <property type="project" value="InterPro"/>
</dbReference>
<dbReference type="InterPro" id="IPR032799">
    <property type="entry name" value="TAXi_C"/>
</dbReference>
<name>A0A2C9UCH7_MANES</name>
<dbReference type="PROSITE" id="PS50873">
    <property type="entry name" value="PEROXIDASE_4"/>
    <property type="match status" value="1"/>
</dbReference>
<feature type="chain" id="PRO_5012338555" description="Peptidase A1 domain-containing protein" evidence="3">
    <location>
        <begin position="34"/>
        <end position="470"/>
    </location>
</feature>
<comment type="caution">
    <text evidence="6">The sequence shown here is derived from an EMBL/GenBank/DDBJ whole genome shotgun (WGS) entry which is preliminary data.</text>
</comment>
<dbReference type="InterPro" id="IPR033121">
    <property type="entry name" value="PEPTIDASE_A1"/>
</dbReference>